<reference evidence="3 4" key="2">
    <citation type="submission" date="2020-03" db="EMBL/GenBank/DDBJ databases">
        <authorList>
            <person name="Ichikawa N."/>
            <person name="Kimura A."/>
            <person name="Kitahashi Y."/>
            <person name="Uohara A."/>
        </authorList>
    </citation>
    <scope>NUCLEOTIDE SEQUENCE [LARGE SCALE GENOMIC DNA]</scope>
    <source>
        <strain evidence="3 4">NBRC 108638</strain>
    </source>
</reference>
<keyword evidence="2" id="KW-0472">Membrane</keyword>
<dbReference type="AlphaFoldDB" id="A0A6V8L9A1"/>
<reference evidence="3 4" key="1">
    <citation type="submission" date="2020-03" db="EMBL/GenBank/DDBJ databases">
        <title>Whole genome shotgun sequence of Phytohabitans rumicis NBRC 108638.</title>
        <authorList>
            <person name="Komaki H."/>
            <person name="Tamura T."/>
        </authorList>
    </citation>
    <scope>NUCLEOTIDE SEQUENCE [LARGE SCALE GENOMIC DNA]</scope>
    <source>
        <strain evidence="3 4">NBRC 108638</strain>
    </source>
</reference>
<protein>
    <submittedName>
        <fullName evidence="3">Uncharacterized protein</fullName>
    </submittedName>
</protein>
<sequence length="509" mass="56571">MDYRDWGYDTRGRRERRSGDDARPQSSEYTGEIYGASTSGAHRADEPSSGSGSVYRGRRRQQDDSMADDRPYGRRSARARWQPEQDDSTGTWSRYEEPGEQSDAPTSGWTPAAPTSGWTPATPTSGWTPGASTSEWTREAYTGEWSREEPSGEWSSRGAHTGEWKRPASWEDTGRDDTRGGRRRREAEPSTGRRALPDWRELPAPADDPPPPQEPAEPRRRDRFTDTSEWVAPRDEQATEERSERSAGRPDWAVGRDPAPSARRRRSWQDQIEPRWPNGRGEESTARLSDDDPRWVGIPSSAPRSPAVAYPDDPPERDEPEDFRERRSASSFRTDPGRYRSPEPRYPEEPRYGEEPRPAARPRYREETSSRTAATGWQRPVAPSSRQRPASAPSIRRRPSAEEMDDDFAERTPGGVLAAVLATLGWYAVPLVLFVVYTLFQSDNSLALGSLSGSATRFAAALAISLIVAVLLRWVSTSWRSVSVGLAAAVVGGGLSTVLLSAISGQPIG</sequence>
<keyword evidence="2" id="KW-0812">Transmembrane</keyword>
<feature type="compositionally biased region" description="Basic and acidic residues" evidence="1">
    <location>
        <begin position="335"/>
        <end position="369"/>
    </location>
</feature>
<feature type="region of interest" description="Disordered" evidence="1">
    <location>
        <begin position="1"/>
        <end position="408"/>
    </location>
</feature>
<feature type="compositionally biased region" description="Basic and acidic residues" evidence="1">
    <location>
        <begin position="280"/>
        <end position="294"/>
    </location>
</feature>
<evidence type="ECO:0000313" key="3">
    <source>
        <dbReference type="EMBL" id="GFJ90607.1"/>
    </source>
</evidence>
<evidence type="ECO:0000256" key="2">
    <source>
        <dbReference type="SAM" id="Phobius"/>
    </source>
</evidence>
<dbReference type="Proteomes" id="UP000482960">
    <property type="component" value="Unassembled WGS sequence"/>
</dbReference>
<evidence type="ECO:0000256" key="1">
    <source>
        <dbReference type="SAM" id="MobiDB-lite"/>
    </source>
</evidence>
<feature type="compositionally biased region" description="Low complexity" evidence="1">
    <location>
        <begin position="379"/>
        <end position="394"/>
    </location>
</feature>
<accession>A0A6V8L9A1</accession>
<evidence type="ECO:0000313" key="4">
    <source>
        <dbReference type="Proteomes" id="UP000482960"/>
    </source>
</evidence>
<feature type="compositionally biased region" description="Basic and acidic residues" evidence="1">
    <location>
        <begin position="216"/>
        <end position="248"/>
    </location>
</feature>
<dbReference type="EMBL" id="BLPG01000001">
    <property type="protein sequence ID" value="GFJ90607.1"/>
    <property type="molecule type" value="Genomic_DNA"/>
</dbReference>
<feature type="compositionally biased region" description="Polar residues" evidence="1">
    <location>
        <begin position="116"/>
        <end position="135"/>
    </location>
</feature>
<keyword evidence="2" id="KW-1133">Transmembrane helix</keyword>
<comment type="caution">
    <text evidence="3">The sequence shown here is derived from an EMBL/GenBank/DDBJ whole genome shotgun (WGS) entry which is preliminary data.</text>
</comment>
<gene>
    <name evidence="3" type="ORF">Prum_042490</name>
</gene>
<feature type="compositionally biased region" description="Basic and acidic residues" evidence="1">
    <location>
        <begin position="60"/>
        <end position="72"/>
    </location>
</feature>
<organism evidence="3 4">
    <name type="scientific">Phytohabitans rumicis</name>
    <dbReference type="NCBI Taxonomy" id="1076125"/>
    <lineage>
        <taxon>Bacteria</taxon>
        <taxon>Bacillati</taxon>
        <taxon>Actinomycetota</taxon>
        <taxon>Actinomycetes</taxon>
        <taxon>Micromonosporales</taxon>
        <taxon>Micromonosporaceae</taxon>
    </lineage>
</organism>
<feature type="transmembrane region" description="Helical" evidence="2">
    <location>
        <begin position="458"/>
        <end position="476"/>
    </location>
</feature>
<feature type="compositionally biased region" description="Pro residues" evidence="1">
    <location>
        <begin position="206"/>
        <end position="215"/>
    </location>
</feature>
<proteinExistence type="predicted"/>
<feature type="compositionally biased region" description="Basic and acidic residues" evidence="1">
    <location>
        <begin position="160"/>
        <end position="188"/>
    </location>
</feature>
<feature type="compositionally biased region" description="Acidic residues" evidence="1">
    <location>
        <begin position="313"/>
        <end position="322"/>
    </location>
</feature>
<feature type="transmembrane region" description="Helical" evidence="2">
    <location>
        <begin position="482"/>
        <end position="503"/>
    </location>
</feature>
<name>A0A6V8L9A1_9ACTN</name>
<feature type="transmembrane region" description="Helical" evidence="2">
    <location>
        <begin position="416"/>
        <end position="437"/>
    </location>
</feature>
<feature type="compositionally biased region" description="Basic and acidic residues" evidence="1">
    <location>
        <begin position="1"/>
        <end position="23"/>
    </location>
</feature>
<keyword evidence="4" id="KW-1185">Reference proteome</keyword>